<evidence type="ECO:0000313" key="3">
    <source>
        <dbReference type="EMBL" id="KAJ0402541.1"/>
    </source>
</evidence>
<feature type="compositionally biased region" description="Low complexity" evidence="1">
    <location>
        <begin position="641"/>
        <end position="655"/>
    </location>
</feature>
<feature type="region of interest" description="Disordered" evidence="1">
    <location>
        <begin position="1"/>
        <end position="146"/>
    </location>
</feature>
<feature type="compositionally biased region" description="Basic and acidic residues" evidence="1">
    <location>
        <begin position="614"/>
        <end position="633"/>
    </location>
</feature>
<feature type="compositionally biased region" description="Low complexity" evidence="1">
    <location>
        <begin position="355"/>
        <end position="371"/>
    </location>
</feature>
<feature type="transmembrane region" description="Helical" evidence="2">
    <location>
        <begin position="660"/>
        <end position="680"/>
    </location>
</feature>
<comment type="caution">
    <text evidence="3">The sequence shown here is derived from an EMBL/GenBank/DDBJ whole genome shotgun (WGS) entry which is preliminary data.</text>
</comment>
<feature type="compositionally biased region" description="Polar residues" evidence="1">
    <location>
        <begin position="803"/>
        <end position="819"/>
    </location>
</feature>
<gene>
    <name evidence="3" type="ORF">P43SY_000804</name>
</gene>
<feature type="compositionally biased region" description="Low complexity" evidence="1">
    <location>
        <begin position="583"/>
        <end position="596"/>
    </location>
</feature>
<keyword evidence="4" id="KW-1185">Reference proteome</keyword>
<feature type="compositionally biased region" description="Basic and acidic residues" evidence="1">
    <location>
        <begin position="301"/>
        <end position="312"/>
    </location>
</feature>
<evidence type="ECO:0000313" key="4">
    <source>
        <dbReference type="Proteomes" id="UP001209570"/>
    </source>
</evidence>
<feature type="compositionally biased region" description="Basic and acidic residues" evidence="1">
    <location>
        <begin position="101"/>
        <end position="114"/>
    </location>
</feature>
<evidence type="ECO:0000256" key="2">
    <source>
        <dbReference type="SAM" id="Phobius"/>
    </source>
</evidence>
<keyword evidence="2" id="KW-0812">Transmembrane</keyword>
<evidence type="ECO:0000256" key="1">
    <source>
        <dbReference type="SAM" id="MobiDB-lite"/>
    </source>
</evidence>
<proteinExistence type="predicted"/>
<name>A0AAD5Q773_PYTIN</name>
<feature type="compositionally biased region" description="Basic and acidic residues" evidence="1">
    <location>
        <begin position="136"/>
        <end position="146"/>
    </location>
</feature>
<feature type="region of interest" description="Disordered" evidence="1">
    <location>
        <begin position="545"/>
        <end position="655"/>
    </location>
</feature>
<organism evidence="3 4">
    <name type="scientific">Pythium insidiosum</name>
    <name type="common">Pythiosis disease agent</name>
    <dbReference type="NCBI Taxonomy" id="114742"/>
    <lineage>
        <taxon>Eukaryota</taxon>
        <taxon>Sar</taxon>
        <taxon>Stramenopiles</taxon>
        <taxon>Oomycota</taxon>
        <taxon>Peronosporomycetes</taxon>
        <taxon>Pythiales</taxon>
        <taxon>Pythiaceae</taxon>
        <taxon>Pythium</taxon>
    </lineage>
</organism>
<evidence type="ECO:0008006" key="5">
    <source>
        <dbReference type="Google" id="ProtNLM"/>
    </source>
</evidence>
<feature type="compositionally biased region" description="Polar residues" evidence="1">
    <location>
        <begin position="215"/>
        <end position="226"/>
    </location>
</feature>
<sequence>MSETARGLSAFAMAATPLDERHERRARAHEQRHSPESASLDAPPAIRWRHATPPPTDAAPVLRSPTRPRGTSNGTASTRTVLLQRSDIRVDEAHTAAVARARQDHDPQREDNNRATDPPKLAEDNGAWGDQPSMTKEGDRMEVYRAQRERLRRMQRRYAELQQAMGRPIEPSADFDFISPVRPPPQSRAQQRREEPSPPGLSLHNGLVLGLGRDGNSTRATVSQPMDATPPRREQPPPAPAPSRAMPTEPPSTRRPAVVPSEVLQEFDENFWGSFHENESPIRPPRRAAARADTTPSAPPFREKISHSRSTSDDEQNDEQQRVLDEDGNPYVEERLPTSEDVGAHAQFSSDYDSVPEISVSPPLSPVPESSRAARRPSPPQSTPFSQRQSAQTNKVRSRPSGPDTVSTSGFPLWGVAFLAGCAVVGVGGYFVEELLELFGAIVKTSRASLAPREQREMSQRLDLLQQELHSFRAATSEMERQSQSMVLEVRHHLARMKTERERQQETITREMKTLREYVQSVTRELIEREQQDLQKRLAATIREANEAKKQSVPAPTTLPRDEDMLSENKAPEPLSSTRQEQKQQQQQDKVTTTEATNEEEEDQRAGNPVVPPEPDRQVEPEVLEEIKPEPVRPPKISVVPSPTTADVSAPAAPSPSSSLVIWELLLLLVLVGLVAAYVSHRVRTAHRRKQWFQTRRMRRFPGAAPRTPLATEEDESDSVETVAFMGASDDSAEEVTMMTGDDERSSNGRESPSGQSSWSSASSQSDEEISPVAPSRDPKQLQGILKHDRSERLDSGMRQRARGNTSVRRSPRLQQTRESLAFMR</sequence>
<keyword evidence="2" id="KW-1133">Transmembrane helix</keyword>
<keyword evidence="2" id="KW-0472">Membrane</keyword>
<protein>
    <recommendedName>
        <fullName evidence="5">Transmembrane protein</fullName>
    </recommendedName>
</protein>
<reference evidence="3" key="1">
    <citation type="submission" date="2021-12" db="EMBL/GenBank/DDBJ databases">
        <title>Prjna785345.</title>
        <authorList>
            <person name="Rujirawat T."/>
            <person name="Krajaejun T."/>
        </authorList>
    </citation>
    <scope>NUCLEOTIDE SEQUENCE</scope>
    <source>
        <strain evidence="3">Pi057C3</strain>
    </source>
</reference>
<dbReference type="AlphaFoldDB" id="A0AAD5Q773"/>
<dbReference type="EMBL" id="JAKCXM010000100">
    <property type="protein sequence ID" value="KAJ0402541.1"/>
    <property type="molecule type" value="Genomic_DNA"/>
</dbReference>
<accession>A0AAD5Q773</accession>
<feature type="region of interest" description="Disordered" evidence="1">
    <location>
        <begin position="727"/>
        <end position="825"/>
    </location>
</feature>
<feature type="region of interest" description="Disordered" evidence="1">
    <location>
        <begin position="162"/>
        <end position="406"/>
    </location>
</feature>
<feature type="compositionally biased region" description="Polar residues" evidence="1">
    <location>
        <begin position="383"/>
        <end position="395"/>
    </location>
</feature>
<feature type="compositionally biased region" description="Polar residues" evidence="1">
    <location>
        <begin position="69"/>
        <end position="83"/>
    </location>
</feature>
<feature type="compositionally biased region" description="Basic and acidic residues" evidence="1">
    <location>
        <begin position="18"/>
        <end position="35"/>
    </location>
</feature>
<feature type="compositionally biased region" description="Basic and acidic residues" evidence="1">
    <location>
        <begin position="786"/>
        <end position="798"/>
    </location>
</feature>
<dbReference type="Proteomes" id="UP001209570">
    <property type="component" value="Unassembled WGS sequence"/>
</dbReference>
<feature type="compositionally biased region" description="Low complexity" evidence="1">
    <location>
        <begin position="751"/>
        <end position="765"/>
    </location>
</feature>